<sequence length="116" mass="13192">MRRLPKFPDTAVLVTPVYEADNRGNKKLTYKTPPATASEPFNAWLQQDSTADIAEDGRTPTVMTWLLMAEIPELTITGIERIRCRGLEFEIFGVPEVCNTLKGYHHTEMRLKRIDG</sequence>
<organism evidence="1 2">
    <name type="scientific">Glycomyces mayteni</name>
    <dbReference type="NCBI Taxonomy" id="543887"/>
    <lineage>
        <taxon>Bacteria</taxon>
        <taxon>Bacillati</taxon>
        <taxon>Actinomycetota</taxon>
        <taxon>Actinomycetes</taxon>
        <taxon>Glycomycetales</taxon>
        <taxon>Glycomycetaceae</taxon>
        <taxon>Glycomyces</taxon>
    </lineage>
</organism>
<evidence type="ECO:0008006" key="3">
    <source>
        <dbReference type="Google" id="ProtNLM"/>
    </source>
</evidence>
<dbReference type="EMBL" id="JBHSYS010000001">
    <property type="protein sequence ID" value="MFC6956084.1"/>
    <property type="molecule type" value="Genomic_DNA"/>
</dbReference>
<proteinExistence type="predicted"/>
<reference evidence="2" key="1">
    <citation type="journal article" date="2019" name="Int. J. Syst. Evol. Microbiol.">
        <title>The Global Catalogue of Microorganisms (GCM) 10K type strain sequencing project: providing services to taxonomists for standard genome sequencing and annotation.</title>
        <authorList>
            <consortium name="The Broad Institute Genomics Platform"/>
            <consortium name="The Broad Institute Genome Sequencing Center for Infectious Disease"/>
            <person name="Wu L."/>
            <person name="Ma J."/>
        </authorList>
    </citation>
    <scope>NUCLEOTIDE SEQUENCE [LARGE SCALE GENOMIC DNA]</scope>
    <source>
        <strain evidence="2">KACC 12634</strain>
    </source>
</reference>
<dbReference type="Proteomes" id="UP001596470">
    <property type="component" value="Unassembled WGS sequence"/>
</dbReference>
<evidence type="ECO:0000313" key="1">
    <source>
        <dbReference type="EMBL" id="MFC6956084.1"/>
    </source>
</evidence>
<dbReference type="RefSeq" id="WP_382353443.1">
    <property type="nucleotide sequence ID" value="NZ_JBHMBP010000004.1"/>
</dbReference>
<evidence type="ECO:0000313" key="2">
    <source>
        <dbReference type="Proteomes" id="UP001596470"/>
    </source>
</evidence>
<comment type="caution">
    <text evidence="1">The sequence shown here is derived from an EMBL/GenBank/DDBJ whole genome shotgun (WGS) entry which is preliminary data.</text>
</comment>
<keyword evidence="2" id="KW-1185">Reference proteome</keyword>
<protein>
    <recommendedName>
        <fullName evidence="3">Head-tail adaptor protein</fullName>
    </recommendedName>
</protein>
<accession>A0ABW2D511</accession>
<name>A0ABW2D511_9ACTN</name>
<gene>
    <name evidence="1" type="ORF">ACFQS3_02635</name>
</gene>